<dbReference type="Proteomes" id="UP000078541">
    <property type="component" value="Unassembled WGS sequence"/>
</dbReference>
<dbReference type="AlphaFoldDB" id="A0A195F9I7"/>
<evidence type="ECO:0000313" key="3">
    <source>
        <dbReference type="Proteomes" id="UP000078541"/>
    </source>
</evidence>
<dbReference type="EMBL" id="KQ981727">
    <property type="protein sequence ID" value="KYN36714.1"/>
    <property type="molecule type" value="Genomic_DNA"/>
</dbReference>
<gene>
    <name evidence="2" type="ORF">ALC56_08505</name>
</gene>
<accession>A0A195F9I7</accession>
<protein>
    <submittedName>
        <fullName evidence="2">Uncharacterized protein</fullName>
    </submittedName>
</protein>
<sequence length="150" mass="16795">CWIRTTMPIIHRIISRLRNDEMRYMDSAYTNASAANEKGLGADASERKRARDGGPGHGKGIVAVSPDHLRREKEKIRVAPICDDEWKPACRSFAVLCSRLCMHNELRSRNFLLKPFSFMTVGNNQLTIAYGGRAVRLAPVSSDFDSCTVP</sequence>
<keyword evidence="3" id="KW-1185">Reference proteome</keyword>
<evidence type="ECO:0000313" key="2">
    <source>
        <dbReference type="EMBL" id="KYN36714.1"/>
    </source>
</evidence>
<reference evidence="2 3" key="1">
    <citation type="submission" date="2016-03" db="EMBL/GenBank/DDBJ databases">
        <title>Trachymyrmex septentrionalis WGS genome.</title>
        <authorList>
            <person name="Nygaard S."/>
            <person name="Hu H."/>
            <person name="Boomsma J."/>
            <person name="Zhang G."/>
        </authorList>
    </citation>
    <scope>NUCLEOTIDE SEQUENCE [LARGE SCALE GENOMIC DNA]</scope>
    <source>
        <strain evidence="2">Tsep2-gDNA-1</strain>
        <tissue evidence="2">Whole body</tissue>
    </source>
</reference>
<name>A0A195F9I7_9HYME</name>
<feature type="region of interest" description="Disordered" evidence="1">
    <location>
        <begin position="39"/>
        <end position="61"/>
    </location>
</feature>
<organism evidence="2 3">
    <name type="scientific">Trachymyrmex septentrionalis</name>
    <dbReference type="NCBI Taxonomy" id="34720"/>
    <lineage>
        <taxon>Eukaryota</taxon>
        <taxon>Metazoa</taxon>
        <taxon>Ecdysozoa</taxon>
        <taxon>Arthropoda</taxon>
        <taxon>Hexapoda</taxon>
        <taxon>Insecta</taxon>
        <taxon>Pterygota</taxon>
        <taxon>Neoptera</taxon>
        <taxon>Endopterygota</taxon>
        <taxon>Hymenoptera</taxon>
        <taxon>Apocrita</taxon>
        <taxon>Aculeata</taxon>
        <taxon>Formicoidea</taxon>
        <taxon>Formicidae</taxon>
        <taxon>Myrmicinae</taxon>
        <taxon>Trachymyrmex</taxon>
    </lineage>
</organism>
<evidence type="ECO:0000256" key="1">
    <source>
        <dbReference type="SAM" id="MobiDB-lite"/>
    </source>
</evidence>
<proteinExistence type="predicted"/>
<feature type="compositionally biased region" description="Basic and acidic residues" evidence="1">
    <location>
        <begin position="44"/>
        <end position="54"/>
    </location>
</feature>
<feature type="non-terminal residue" evidence="2">
    <location>
        <position position="1"/>
    </location>
</feature>